<dbReference type="Gene3D" id="1.10.357.10">
    <property type="entry name" value="Tetracycline Repressor, domain 2"/>
    <property type="match status" value="1"/>
</dbReference>
<proteinExistence type="predicted"/>
<evidence type="ECO:0000256" key="3">
    <source>
        <dbReference type="ARBA" id="ARBA00023163"/>
    </source>
</evidence>
<dbReference type="PANTHER" id="PTHR30055">
    <property type="entry name" value="HTH-TYPE TRANSCRIPTIONAL REGULATOR RUTR"/>
    <property type="match status" value="1"/>
</dbReference>
<dbReference type="Proteomes" id="UP001597286">
    <property type="component" value="Unassembled WGS sequence"/>
</dbReference>
<evidence type="ECO:0000313" key="7">
    <source>
        <dbReference type="Proteomes" id="UP001597286"/>
    </source>
</evidence>
<sequence length="179" mass="19352">MRTSKRLQILDAAVTVVERDGVTAVTFESVAAESGLTKGGLLYHFASKDELVLALHQHLADRWESDLVAALGVPVDDVTQDQRLAAYAKVSIRGATGPELLMMLEASTNPVLLQPWQEVIARWVPDPASIEVDDAGAVTRILAWLAADGLWLSESVGGHHLTPELRAVLAERIVDTLGR</sequence>
<feature type="DNA-binding region" description="H-T-H motif" evidence="4">
    <location>
        <begin position="26"/>
        <end position="45"/>
    </location>
</feature>
<dbReference type="PANTHER" id="PTHR30055:SF234">
    <property type="entry name" value="HTH-TYPE TRANSCRIPTIONAL REGULATOR BETI"/>
    <property type="match status" value="1"/>
</dbReference>
<evidence type="ECO:0000259" key="5">
    <source>
        <dbReference type="PROSITE" id="PS50977"/>
    </source>
</evidence>
<keyword evidence="1" id="KW-0805">Transcription regulation</keyword>
<dbReference type="PROSITE" id="PS50977">
    <property type="entry name" value="HTH_TETR_2"/>
    <property type="match status" value="1"/>
</dbReference>
<feature type="domain" description="HTH tetR-type" evidence="5">
    <location>
        <begin position="3"/>
        <end position="63"/>
    </location>
</feature>
<evidence type="ECO:0000313" key="6">
    <source>
        <dbReference type="EMBL" id="MFD1812270.1"/>
    </source>
</evidence>
<dbReference type="InterPro" id="IPR050109">
    <property type="entry name" value="HTH-type_TetR-like_transc_reg"/>
</dbReference>
<dbReference type="EMBL" id="JBHUFB010000009">
    <property type="protein sequence ID" value="MFD1812270.1"/>
    <property type="molecule type" value="Genomic_DNA"/>
</dbReference>
<dbReference type="SUPFAM" id="SSF48498">
    <property type="entry name" value="Tetracyclin repressor-like, C-terminal domain"/>
    <property type="match status" value="1"/>
</dbReference>
<evidence type="ECO:0000256" key="2">
    <source>
        <dbReference type="ARBA" id="ARBA00023125"/>
    </source>
</evidence>
<name>A0ABW4P1E2_9NOCA</name>
<accession>A0ABW4P1E2</accession>
<evidence type="ECO:0000256" key="1">
    <source>
        <dbReference type="ARBA" id="ARBA00023015"/>
    </source>
</evidence>
<comment type="caution">
    <text evidence="6">The sequence shown here is derived from an EMBL/GenBank/DDBJ whole genome shotgun (WGS) entry which is preliminary data.</text>
</comment>
<protein>
    <submittedName>
        <fullName evidence="6">TetR/AcrR family transcriptional regulator</fullName>
    </submittedName>
</protein>
<dbReference type="InterPro" id="IPR036271">
    <property type="entry name" value="Tet_transcr_reg_TetR-rel_C_sf"/>
</dbReference>
<keyword evidence="3" id="KW-0804">Transcription</keyword>
<dbReference type="PRINTS" id="PR00455">
    <property type="entry name" value="HTHTETR"/>
</dbReference>
<keyword evidence="7" id="KW-1185">Reference proteome</keyword>
<dbReference type="Pfam" id="PF00440">
    <property type="entry name" value="TetR_N"/>
    <property type="match status" value="1"/>
</dbReference>
<dbReference type="Pfam" id="PF17937">
    <property type="entry name" value="TetR_C_28"/>
    <property type="match status" value="1"/>
</dbReference>
<organism evidence="6 7">
    <name type="scientific">Rhodococcus gannanensis</name>
    <dbReference type="NCBI Taxonomy" id="1960308"/>
    <lineage>
        <taxon>Bacteria</taxon>
        <taxon>Bacillati</taxon>
        <taxon>Actinomycetota</taxon>
        <taxon>Actinomycetes</taxon>
        <taxon>Mycobacteriales</taxon>
        <taxon>Nocardiaceae</taxon>
        <taxon>Rhodococcus</taxon>
    </lineage>
</organism>
<dbReference type="RefSeq" id="WP_378484784.1">
    <property type="nucleotide sequence ID" value="NZ_JBHUFB010000009.1"/>
</dbReference>
<keyword evidence="2 4" id="KW-0238">DNA-binding</keyword>
<reference evidence="7" key="1">
    <citation type="journal article" date="2019" name="Int. J. Syst. Evol. Microbiol.">
        <title>The Global Catalogue of Microorganisms (GCM) 10K type strain sequencing project: providing services to taxonomists for standard genome sequencing and annotation.</title>
        <authorList>
            <consortium name="The Broad Institute Genomics Platform"/>
            <consortium name="The Broad Institute Genome Sequencing Center for Infectious Disease"/>
            <person name="Wu L."/>
            <person name="Ma J."/>
        </authorList>
    </citation>
    <scope>NUCLEOTIDE SEQUENCE [LARGE SCALE GENOMIC DNA]</scope>
    <source>
        <strain evidence="7">DT72</strain>
    </source>
</reference>
<dbReference type="InterPro" id="IPR009057">
    <property type="entry name" value="Homeodomain-like_sf"/>
</dbReference>
<dbReference type="InterPro" id="IPR041479">
    <property type="entry name" value="TetR_CgmR_C"/>
</dbReference>
<dbReference type="SUPFAM" id="SSF46689">
    <property type="entry name" value="Homeodomain-like"/>
    <property type="match status" value="1"/>
</dbReference>
<dbReference type="InterPro" id="IPR001647">
    <property type="entry name" value="HTH_TetR"/>
</dbReference>
<evidence type="ECO:0000256" key="4">
    <source>
        <dbReference type="PROSITE-ProRule" id="PRU00335"/>
    </source>
</evidence>
<gene>
    <name evidence="6" type="ORF">ACFSJG_08590</name>
</gene>